<sequence>MLQFLSSQGQVVLTESYSARNSINLPITGYKKLNELDLKKIRESERDFLIRTGIHSLLQELDIEYVNVTEEVLEQRIVDPALVCREVSALYEPIFKTEFYSFVPEKLYKLREGTFLNLAKFKIFFSMCVKNIFGMIPEYVGYGSRYHYHGKDDKNLADNIIDINKIYRSLFNIVGIVEGINTLTCDKRGTSKPYKAKFGYEYFVSENNGLIYFGNETHWLDAFIHQQSGKNPNQTEHLSKAADVFGKWSPKMLEVAKQMGDPLNVDN</sequence>
<evidence type="ECO:0000313" key="2">
    <source>
        <dbReference type="EMBL" id="KKM80229.1"/>
    </source>
</evidence>
<gene>
    <name evidence="2" type="ORF">LCGC14_1341940</name>
</gene>
<dbReference type="EMBL" id="LAZR01008215">
    <property type="protein sequence ID" value="KKM80229.1"/>
    <property type="molecule type" value="Genomic_DNA"/>
</dbReference>
<dbReference type="Pfam" id="PF04015">
    <property type="entry name" value="DUF362"/>
    <property type="match status" value="1"/>
</dbReference>
<organism evidence="2">
    <name type="scientific">marine sediment metagenome</name>
    <dbReference type="NCBI Taxonomy" id="412755"/>
    <lineage>
        <taxon>unclassified sequences</taxon>
        <taxon>metagenomes</taxon>
        <taxon>ecological metagenomes</taxon>
    </lineage>
</organism>
<comment type="caution">
    <text evidence="2">The sequence shown here is derived from an EMBL/GenBank/DDBJ whole genome shotgun (WGS) entry which is preliminary data.</text>
</comment>
<name>A0A0F9KD89_9ZZZZ</name>
<accession>A0A0F9KD89</accession>
<feature type="domain" description="DUF362" evidence="1">
    <location>
        <begin position="46"/>
        <end position="178"/>
    </location>
</feature>
<reference evidence="2" key="1">
    <citation type="journal article" date="2015" name="Nature">
        <title>Complex archaea that bridge the gap between prokaryotes and eukaryotes.</title>
        <authorList>
            <person name="Spang A."/>
            <person name="Saw J.H."/>
            <person name="Jorgensen S.L."/>
            <person name="Zaremba-Niedzwiedzka K."/>
            <person name="Martijn J."/>
            <person name="Lind A.E."/>
            <person name="van Eijk R."/>
            <person name="Schleper C."/>
            <person name="Guy L."/>
            <person name="Ettema T.J."/>
        </authorList>
    </citation>
    <scope>NUCLEOTIDE SEQUENCE</scope>
</reference>
<protein>
    <recommendedName>
        <fullName evidence="1">DUF362 domain-containing protein</fullName>
    </recommendedName>
</protein>
<dbReference type="AlphaFoldDB" id="A0A0F9KD89"/>
<proteinExistence type="predicted"/>
<evidence type="ECO:0000259" key="1">
    <source>
        <dbReference type="Pfam" id="PF04015"/>
    </source>
</evidence>
<dbReference type="InterPro" id="IPR007160">
    <property type="entry name" value="DUF362"/>
</dbReference>